<evidence type="ECO:0000313" key="8">
    <source>
        <dbReference type="EMBL" id="NIJ06951.1"/>
    </source>
</evidence>
<comment type="caution">
    <text evidence="8">The sequence shown here is derived from an EMBL/GenBank/DDBJ whole genome shotgun (WGS) entry which is preliminary data.</text>
</comment>
<evidence type="ECO:0000256" key="3">
    <source>
        <dbReference type="ARBA" id="ARBA00022448"/>
    </source>
</evidence>
<evidence type="ECO:0000256" key="6">
    <source>
        <dbReference type="ARBA" id="ARBA00023136"/>
    </source>
</evidence>
<dbReference type="InterPro" id="IPR011701">
    <property type="entry name" value="MFS"/>
</dbReference>
<name>A0ABX0TND8_9SPHN</name>
<feature type="transmembrane region" description="Helical" evidence="7">
    <location>
        <begin position="203"/>
        <end position="223"/>
    </location>
</feature>
<dbReference type="Proteomes" id="UP000727456">
    <property type="component" value="Unassembled WGS sequence"/>
</dbReference>
<dbReference type="NCBIfam" id="TIGR00901">
    <property type="entry name" value="2A0125"/>
    <property type="match status" value="1"/>
</dbReference>
<feature type="transmembrane region" description="Helical" evidence="7">
    <location>
        <begin position="7"/>
        <end position="30"/>
    </location>
</feature>
<dbReference type="PANTHER" id="PTHR12778">
    <property type="entry name" value="SOLUTE CARRIER FAMILY 33 ACETYL-COA TRANSPORTER -RELATED"/>
    <property type="match status" value="1"/>
</dbReference>
<sequence>MRRPKIATMLALGFSSGLPFMLVGNTFGFWLRDEGIGLTTIGFLSWVGLAYSLKVFWSPIIDRTDVPLLGRLGRRRGWMLLTQLTVAIGLLGMAVTGPKGGLTAVAVMSLITAFAAASQDVVIDAWRIEIADNDGEIGLLTSASALGYRIALLITDALIISLAGHLGWPISYTLMAILMVVGIGATLFAAEPERADTVLEAKAPLWTARGFGDAIVGPFIAFFSKYKALAALILAAVAFYRLPDFIMGPMYNPYYHDLGISKDMVGGMRSTVGLIAAVVGTAFGGVSSVRFGVMPSLIAGAVLQGLGTAAFALLAIDHGPLTFGAVMAFDNLAQGYAGVVLIAYMSSLTSLGYTATQYALLSSTYALPGKFFKGFSGAAVEGLQPTHGLIGAYSFAFIGAGLIALPSLVLFLLLKRLSPATSDPPRHGEGDGA</sequence>
<comment type="similarity">
    <text evidence="2">Belongs to the major facilitator superfamily.</text>
</comment>
<keyword evidence="3" id="KW-0813">Transport</keyword>
<dbReference type="SUPFAM" id="SSF103473">
    <property type="entry name" value="MFS general substrate transporter"/>
    <property type="match status" value="1"/>
</dbReference>
<dbReference type="Pfam" id="PF07690">
    <property type="entry name" value="MFS_1"/>
    <property type="match status" value="1"/>
</dbReference>
<protein>
    <submittedName>
        <fullName evidence="8">PAT family beta-lactamase induction signal transducer AmpG</fullName>
    </submittedName>
</protein>
<organism evidence="8 9">
    <name type="scientific">Sphingomonas vulcanisoli</name>
    <dbReference type="NCBI Taxonomy" id="1658060"/>
    <lineage>
        <taxon>Bacteria</taxon>
        <taxon>Pseudomonadati</taxon>
        <taxon>Pseudomonadota</taxon>
        <taxon>Alphaproteobacteria</taxon>
        <taxon>Sphingomonadales</taxon>
        <taxon>Sphingomonadaceae</taxon>
        <taxon>Sphingomonas</taxon>
    </lineage>
</organism>
<feature type="transmembrane region" description="Helical" evidence="7">
    <location>
        <begin position="297"/>
        <end position="316"/>
    </location>
</feature>
<keyword evidence="6 7" id="KW-0472">Membrane</keyword>
<evidence type="ECO:0000256" key="1">
    <source>
        <dbReference type="ARBA" id="ARBA00004141"/>
    </source>
</evidence>
<gene>
    <name evidence="8" type="ORF">FHS31_000533</name>
</gene>
<accession>A0ABX0TND8</accession>
<evidence type="ECO:0000256" key="2">
    <source>
        <dbReference type="ARBA" id="ARBA00008335"/>
    </source>
</evidence>
<feature type="transmembrane region" description="Helical" evidence="7">
    <location>
        <begin position="36"/>
        <end position="57"/>
    </location>
</feature>
<keyword evidence="9" id="KW-1185">Reference proteome</keyword>
<dbReference type="InterPro" id="IPR036259">
    <property type="entry name" value="MFS_trans_sf"/>
</dbReference>
<keyword evidence="4 7" id="KW-0812">Transmembrane</keyword>
<evidence type="ECO:0000313" key="9">
    <source>
        <dbReference type="Proteomes" id="UP000727456"/>
    </source>
</evidence>
<dbReference type="RefSeq" id="WP_208408494.1">
    <property type="nucleotide sequence ID" value="NZ_JAAOZC010000001.1"/>
</dbReference>
<feature type="transmembrane region" description="Helical" evidence="7">
    <location>
        <begin position="170"/>
        <end position="191"/>
    </location>
</feature>
<keyword evidence="5 7" id="KW-1133">Transmembrane helix</keyword>
<dbReference type="PANTHER" id="PTHR12778:SF10">
    <property type="entry name" value="MAJOR FACILITATOR SUPERFAMILY DOMAIN-CONTAINING PROTEIN 3"/>
    <property type="match status" value="1"/>
</dbReference>
<evidence type="ECO:0000256" key="4">
    <source>
        <dbReference type="ARBA" id="ARBA00022692"/>
    </source>
</evidence>
<evidence type="ECO:0000256" key="7">
    <source>
        <dbReference type="SAM" id="Phobius"/>
    </source>
</evidence>
<dbReference type="InterPro" id="IPR004752">
    <property type="entry name" value="AmpG_permease/AT-1"/>
</dbReference>
<evidence type="ECO:0000256" key="5">
    <source>
        <dbReference type="ARBA" id="ARBA00022989"/>
    </source>
</evidence>
<dbReference type="Gene3D" id="1.20.1250.20">
    <property type="entry name" value="MFS general substrate transporter like domains"/>
    <property type="match status" value="2"/>
</dbReference>
<feature type="transmembrane region" description="Helical" evidence="7">
    <location>
        <begin position="272"/>
        <end position="291"/>
    </location>
</feature>
<dbReference type="EMBL" id="JAAOZC010000001">
    <property type="protein sequence ID" value="NIJ06951.1"/>
    <property type="molecule type" value="Genomic_DNA"/>
</dbReference>
<feature type="transmembrane region" description="Helical" evidence="7">
    <location>
        <begin position="78"/>
        <end position="96"/>
    </location>
</feature>
<comment type="subcellular location">
    <subcellularLocation>
        <location evidence="1">Membrane</location>
        <topology evidence="1">Multi-pass membrane protein</topology>
    </subcellularLocation>
</comment>
<feature type="transmembrane region" description="Helical" evidence="7">
    <location>
        <begin position="336"/>
        <end position="355"/>
    </location>
</feature>
<proteinExistence type="inferred from homology"/>
<feature type="transmembrane region" description="Helical" evidence="7">
    <location>
        <begin position="229"/>
        <end position="251"/>
    </location>
</feature>
<feature type="transmembrane region" description="Helical" evidence="7">
    <location>
        <begin position="102"/>
        <end position="126"/>
    </location>
</feature>
<reference evidence="8 9" key="1">
    <citation type="submission" date="2020-03" db="EMBL/GenBank/DDBJ databases">
        <title>Genomic Encyclopedia of Type Strains, Phase III (KMG-III): the genomes of soil and plant-associated and newly described type strains.</title>
        <authorList>
            <person name="Whitman W."/>
        </authorList>
    </citation>
    <scope>NUCLEOTIDE SEQUENCE [LARGE SCALE GENOMIC DNA]</scope>
    <source>
        <strain evidence="8 9">CECT 8804</strain>
    </source>
</reference>
<feature type="transmembrane region" description="Helical" evidence="7">
    <location>
        <begin position="390"/>
        <end position="414"/>
    </location>
</feature>